<dbReference type="AlphaFoldDB" id="A0A6L2NM90"/>
<proteinExistence type="predicted"/>
<feature type="compositionally biased region" description="Acidic residues" evidence="1">
    <location>
        <begin position="583"/>
        <end position="609"/>
    </location>
</feature>
<feature type="domain" description="Reverse transcriptase Ty1/copia-type" evidence="2">
    <location>
        <begin position="277"/>
        <end position="324"/>
    </location>
</feature>
<feature type="region of interest" description="Disordered" evidence="1">
    <location>
        <begin position="922"/>
        <end position="951"/>
    </location>
</feature>
<dbReference type="PANTHER" id="PTHR11439:SF495">
    <property type="entry name" value="REVERSE TRANSCRIPTASE, RNA-DEPENDENT DNA POLYMERASE-RELATED"/>
    <property type="match status" value="1"/>
</dbReference>
<comment type="caution">
    <text evidence="3">The sequence shown here is derived from an EMBL/GenBank/DDBJ whole genome shotgun (WGS) entry which is preliminary data.</text>
</comment>
<dbReference type="CDD" id="cd09272">
    <property type="entry name" value="RNase_HI_RT_Ty1"/>
    <property type="match status" value="1"/>
</dbReference>
<organism evidence="3">
    <name type="scientific">Tanacetum cinerariifolium</name>
    <name type="common">Dalmatian daisy</name>
    <name type="synonym">Chrysanthemum cinerariifolium</name>
    <dbReference type="NCBI Taxonomy" id="118510"/>
    <lineage>
        <taxon>Eukaryota</taxon>
        <taxon>Viridiplantae</taxon>
        <taxon>Streptophyta</taxon>
        <taxon>Embryophyta</taxon>
        <taxon>Tracheophyta</taxon>
        <taxon>Spermatophyta</taxon>
        <taxon>Magnoliopsida</taxon>
        <taxon>eudicotyledons</taxon>
        <taxon>Gunneridae</taxon>
        <taxon>Pentapetalae</taxon>
        <taxon>asterids</taxon>
        <taxon>campanulids</taxon>
        <taxon>Asterales</taxon>
        <taxon>Asteraceae</taxon>
        <taxon>Asteroideae</taxon>
        <taxon>Anthemideae</taxon>
        <taxon>Anthemidinae</taxon>
        <taxon>Tanacetum</taxon>
    </lineage>
</organism>
<gene>
    <name evidence="3" type="ORF">Tci_059396</name>
</gene>
<dbReference type="PANTHER" id="PTHR11439">
    <property type="entry name" value="GAG-POL-RELATED RETROTRANSPOSON"/>
    <property type="match status" value="1"/>
</dbReference>
<name>A0A6L2NM90_TANCI</name>
<reference evidence="3" key="1">
    <citation type="journal article" date="2019" name="Sci. Rep.">
        <title>Draft genome of Tanacetum cinerariifolium, the natural source of mosquito coil.</title>
        <authorList>
            <person name="Yamashiro T."/>
            <person name="Shiraishi A."/>
            <person name="Satake H."/>
            <person name="Nakayama K."/>
        </authorList>
    </citation>
    <scope>NUCLEOTIDE SEQUENCE</scope>
</reference>
<dbReference type="InterPro" id="IPR013103">
    <property type="entry name" value="RVT_2"/>
</dbReference>
<sequence length="951" mass="106745">MNDVLTRNIPNPTWCGDGDGDVDGGCDDGVVLARHVEMMAAVGRLVMEMVASVSCWRGRPTTAVAGDDAGYLEGICVGARVFVGYSKESVAFRIYNKRTRKSLNPSVSQVSETPKKDLEDLFHNFYNEYFDSSKIMKSSTTNVESSNVKVPSHEEEVFHESSELFQEESSLSLLNDDVHQSSEKVEDAYFDASTSFYDPSNVHTFYQPYPHEKKWTKDHPLHKIIGDPKSSVRTRGKLANSCLFSCLLSSIEPANVAEALRDADWVSAMVFDQNIIYSQQEGIDYDETFSPVARIEAIHLFLAYAAHKDFTVFQMDVKIAFRNGIRKFLTPMVEQAKLKLDLVRKPVDHTDYRSMIVSLMYLTLSRPDIMFATCDKLVCWSSKKQNCMSISTAESEYVAVSGHCAQVLWMHTQLTDYGFFYDKVPIYCDSKRAIDLSCNPVQHTRTKHIDVRSKRFSVRADPNLGPQIFNIPLPPRSGGDTDWRLEPRFIENQTPPVPQDEDVREPMFIQPHDPDYVPEPMYPEYIPLEDEHVLLAKERPSPPVVSPTAESPEYVVESDLEEDPKEYEDDETEDGPVDHPMDGGDDGDDDDGDLSGDDADDEYEDEEEEHLAPADSTIVIPTDDLVSPPKGTEPIIPPPTTDTTTTRAKITVWIQAVISLLSEAKVERLLAMPTLPPSPLASLSPPSARERLARCTAPSACPSPPLVPSLLLPSSGCPTQIQTLRLASTQALIDVVTAVIPSPPLPAPLYIPPPVDRRDDIPEIEIPPRKRLCLSTLGSRYEIEESSTARDTWVDPAEIVPEIAPMTVREVNTRVTELAELHEHDTQDLYALLENAQDSRTHISQQVAMESQWVDLLMEDRIAHHETILIMEEEAYAMQQTEIAELRKTGRRCQAQMLETLRVMGDTIREMGDMQAELLALQEQSRRARQPEGDARFPDHQDASRDADSHI</sequence>
<feature type="region of interest" description="Disordered" evidence="1">
    <location>
        <begin position="540"/>
        <end position="643"/>
    </location>
</feature>
<evidence type="ECO:0000313" key="3">
    <source>
        <dbReference type="EMBL" id="GEU87418.1"/>
    </source>
</evidence>
<feature type="compositionally biased region" description="Acidic residues" evidence="1">
    <location>
        <begin position="556"/>
        <end position="575"/>
    </location>
</feature>
<dbReference type="EMBL" id="BKCJ010009535">
    <property type="protein sequence ID" value="GEU87418.1"/>
    <property type="molecule type" value="Genomic_DNA"/>
</dbReference>
<dbReference type="Pfam" id="PF07727">
    <property type="entry name" value="RVT_2"/>
    <property type="match status" value="1"/>
</dbReference>
<feature type="compositionally biased region" description="Basic and acidic residues" evidence="1">
    <location>
        <begin position="924"/>
        <end position="951"/>
    </location>
</feature>
<accession>A0A6L2NM90</accession>
<evidence type="ECO:0000256" key="1">
    <source>
        <dbReference type="SAM" id="MobiDB-lite"/>
    </source>
</evidence>
<protein>
    <submittedName>
        <fullName evidence="3">Retrovirus-related Pol polyprotein from transposon TNT 1-94</fullName>
    </submittedName>
</protein>
<evidence type="ECO:0000259" key="2">
    <source>
        <dbReference type="Pfam" id="PF07727"/>
    </source>
</evidence>